<dbReference type="Proteomes" id="UP000676325">
    <property type="component" value="Unassembled WGS sequence"/>
</dbReference>
<dbReference type="EMBL" id="JAGSOH010000090">
    <property type="protein sequence ID" value="MBR7829549.1"/>
    <property type="molecule type" value="Genomic_DNA"/>
</dbReference>
<dbReference type="RefSeq" id="WP_212520684.1">
    <property type="nucleotide sequence ID" value="NZ_JAGSOH010000090.1"/>
</dbReference>
<gene>
    <name evidence="1" type="ORF">KDK95_24805</name>
</gene>
<keyword evidence="2" id="KW-1185">Reference proteome</keyword>
<evidence type="ECO:0000313" key="1">
    <source>
        <dbReference type="EMBL" id="MBR7829549.1"/>
    </source>
</evidence>
<sequence>MSFLAKALEVSEKTFEETEHTIEEWNIHRHGAKLLLKLGIAVYAEQRLNGTHAPVERVLGALDGHASEHGEVDLDHLRAAHQVLGDEFIQEHEIGVTADAEAKADANA</sequence>
<reference evidence="1" key="1">
    <citation type="submission" date="2021-04" db="EMBL/GenBank/DDBJ databases">
        <title>Genome based classification of Actinospica acidithermotolerans sp. nov., an actinobacterium isolated from an Indonesian hot spring.</title>
        <authorList>
            <person name="Kusuma A.B."/>
            <person name="Putra K.E."/>
            <person name="Nafisah S."/>
            <person name="Loh J."/>
            <person name="Nouioui I."/>
            <person name="Goodfellow M."/>
        </authorList>
    </citation>
    <scope>NUCLEOTIDE SEQUENCE</scope>
    <source>
        <strain evidence="1">MGRD01-02</strain>
    </source>
</reference>
<proteinExistence type="predicted"/>
<name>A0A941EL30_9ACTN</name>
<comment type="caution">
    <text evidence="1">The sequence shown here is derived from an EMBL/GenBank/DDBJ whole genome shotgun (WGS) entry which is preliminary data.</text>
</comment>
<accession>A0A941EL30</accession>
<evidence type="ECO:0000313" key="2">
    <source>
        <dbReference type="Proteomes" id="UP000676325"/>
    </source>
</evidence>
<organism evidence="1 2">
    <name type="scientific">Actinospica acidithermotolerans</name>
    <dbReference type="NCBI Taxonomy" id="2828514"/>
    <lineage>
        <taxon>Bacteria</taxon>
        <taxon>Bacillati</taxon>
        <taxon>Actinomycetota</taxon>
        <taxon>Actinomycetes</taxon>
        <taxon>Catenulisporales</taxon>
        <taxon>Actinospicaceae</taxon>
        <taxon>Actinospica</taxon>
    </lineage>
</organism>
<protein>
    <submittedName>
        <fullName evidence="1">Uncharacterized protein</fullName>
    </submittedName>
</protein>
<dbReference type="AlphaFoldDB" id="A0A941EL30"/>